<sequence length="231" mass="24021">MVPPTRRNLLRTAAALTAGLAGCGRFTGEESSVSRSASDGPGPSTRGENSETDPDSLLLRTDAAEPSIRLAGADGTPAGADRQSRYHTHTVVDSGSRAENLVVADGADATAVSSFISATDFENETIYLETVRVAECFRLKLCSVSWAVDEVQTNYVRRGRPYDERCAADAEVFESRLVRIPASLAESEVNGYGSSISGRGSCHGDGPAGAEGADGGSTEDAANATDGGTER</sequence>
<evidence type="ECO:0000256" key="1">
    <source>
        <dbReference type="SAM" id="MobiDB-lite"/>
    </source>
</evidence>
<proteinExistence type="predicted"/>
<protein>
    <submittedName>
        <fullName evidence="2">Uncharacterized protein</fullName>
    </submittedName>
</protein>
<accession>A0A9R1D6J1</accession>
<feature type="region of interest" description="Disordered" evidence="1">
    <location>
        <begin position="25"/>
        <end position="55"/>
    </location>
</feature>
<reference evidence="2" key="1">
    <citation type="journal article" date="2023" name="Front. Microbiol.">
        <title>Genomic-based phylogenetic and metabolic analyses of the genus Natronomonas, and description of Natronomonas aquatica sp. nov.</title>
        <authorList>
            <person name="Garcia-Roldan A."/>
            <person name="Duran-Viseras A."/>
            <person name="de la Haba R.R."/>
            <person name="Corral P."/>
            <person name="Sanchez-Porro C."/>
            <person name="Ventosa A."/>
        </authorList>
    </citation>
    <scope>NUCLEOTIDE SEQUENCE</scope>
    <source>
        <strain evidence="2">F2-12</strain>
    </source>
</reference>
<evidence type="ECO:0000313" key="2">
    <source>
        <dbReference type="EMBL" id="MCQ4333493.1"/>
    </source>
</evidence>
<feature type="region of interest" description="Disordered" evidence="1">
    <location>
        <begin position="195"/>
        <end position="231"/>
    </location>
</feature>
<dbReference type="RefSeq" id="WP_256029515.1">
    <property type="nucleotide sequence ID" value="NZ_JAHLKM010000008.1"/>
</dbReference>
<evidence type="ECO:0000313" key="3">
    <source>
        <dbReference type="Proteomes" id="UP001139494"/>
    </source>
</evidence>
<organism evidence="2 3">
    <name type="scientific">Natronomonas aquatica</name>
    <dbReference type="NCBI Taxonomy" id="2841590"/>
    <lineage>
        <taxon>Archaea</taxon>
        <taxon>Methanobacteriati</taxon>
        <taxon>Methanobacteriota</taxon>
        <taxon>Stenosarchaea group</taxon>
        <taxon>Halobacteria</taxon>
        <taxon>Halobacteriales</taxon>
        <taxon>Natronomonadaceae</taxon>
        <taxon>Natronomonas</taxon>
    </lineage>
</organism>
<dbReference type="InterPro" id="IPR006311">
    <property type="entry name" value="TAT_signal"/>
</dbReference>
<keyword evidence="3" id="KW-1185">Reference proteome</keyword>
<gene>
    <name evidence="2" type="ORF">KM295_08375</name>
</gene>
<dbReference type="EMBL" id="JAHLKM010000008">
    <property type="protein sequence ID" value="MCQ4333493.1"/>
    <property type="molecule type" value="Genomic_DNA"/>
</dbReference>
<dbReference type="PROSITE" id="PS51257">
    <property type="entry name" value="PROKAR_LIPOPROTEIN"/>
    <property type="match status" value="1"/>
</dbReference>
<dbReference type="AlphaFoldDB" id="A0A9R1D6J1"/>
<dbReference type="PROSITE" id="PS51318">
    <property type="entry name" value="TAT"/>
    <property type="match status" value="1"/>
</dbReference>
<feature type="compositionally biased region" description="Gly residues" evidence="1">
    <location>
        <begin position="201"/>
        <end position="215"/>
    </location>
</feature>
<name>A0A9R1D6J1_9EURY</name>
<comment type="caution">
    <text evidence="2">The sequence shown here is derived from an EMBL/GenBank/DDBJ whole genome shotgun (WGS) entry which is preliminary data.</text>
</comment>
<dbReference type="Proteomes" id="UP001139494">
    <property type="component" value="Unassembled WGS sequence"/>
</dbReference>